<feature type="region of interest" description="Disordered" evidence="7">
    <location>
        <begin position="425"/>
        <end position="590"/>
    </location>
</feature>
<keyword evidence="3" id="KW-0597">Phosphoprotein</keyword>
<sequence>MTELIVSAAALLAAAGVGAAWYFRRKRDAARRRADRLREHADRLTLQLVAAEQCVGHLAATVIPAAAKGGEGLEGGGLLVPAQLDGTPLAERLRAVTGAMASAVADVRGQERAAAARAAAQTAEQLRQETERHVARVREESVGVARAAVRGFANNVVARSARLGRAVSQGVRRHISDEAYATLVEIDHLAQQMLLTASGYAVLAGDKLSRRWPATSLTDITRAAMGRIEGYERIKHPDMGSVVVEGRAVEAVVHALAVLLDNALRYSPPAASVHVSLEQGHHACFLIVDDAGLRMDDERLLWAGNVMSGEQRDDITRLGAHPQTGLRVASLLAENYGFRVELTAPNIYQGTRAMVVLPKNLIVDPAARAAAATPAGAGAGTPAAAGTANAVPAAPGTANAVPAAAGTANAAGAAQPAAATAAPTPALAPASSSAPGASSPAIAPAALAPDPAPDPAHEPAPRHDSAAPHPGQATAEPAPPGPPATTASGLTVRRRSPAPAPARGPAPAAAEPGRPAVAAAWAAGTRRGRDGDPAPSAGSTEPRVSARESAPAPSSPADADTRDAAHEATPTAAHHAPHPAARDAAHDEGH</sequence>
<protein>
    <recommendedName>
        <fullName evidence="2">histidine kinase</fullName>
        <ecNumber evidence="2">2.7.13.3</ecNumber>
    </recommendedName>
</protein>
<evidence type="ECO:0000313" key="10">
    <source>
        <dbReference type="Proteomes" id="UP001585018"/>
    </source>
</evidence>
<comment type="caution">
    <text evidence="9">The sequence shown here is derived from an EMBL/GenBank/DDBJ whole genome shotgun (WGS) entry which is preliminary data.</text>
</comment>
<keyword evidence="5" id="KW-0418">Kinase</keyword>
<dbReference type="InterPro" id="IPR036890">
    <property type="entry name" value="HATPase_C_sf"/>
</dbReference>
<dbReference type="EC" id="2.7.13.3" evidence="2"/>
<feature type="compositionally biased region" description="Low complexity" evidence="7">
    <location>
        <begin position="547"/>
        <end position="558"/>
    </location>
</feature>
<dbReference type="RefSeq" id="WP_376719176.1">
    <property type="nucleotide sequence ID" value="NZ_JAYMRR010000009.1"/>
</dbReference>
<feature type="domain" description="Histidine kinase/HSP90-like ATPase" evidence="8">
    <location>
        <begin position="251"/>
        <end position="359"/>
    </location>
</feature>
<evidence type="ECO:0000256" key="5">
    <source>
        <dbReference type="ARBA" id="ARBA00022777"/>
    </source>
</evidence>
<comment type="catalytic activity">
    <reaction evidence="1">
        <text>ATP + protein L-histidine = ADP + protein N-phospho-L-histidine.</text>
        <dbReference type="EC" id="2.7.13.3"/>
    </reaction>
</comment>
<dbReference type="Pfam" id="PF02518">
    <property type="entry name" value="HATPase_c"/>
    <property type="match status" value="1"/>
</dbReference>
<keyword evidence="9" id="KW-0547">Nucleotide-binding</keyword>
<evidence type="ECO:0000256" key="1">
    <source>
        <dbReference type="ARBA" id="ARBA00000085"/>
    </source>
</evidence>
<dbReference type="SUPFAM" id="SSF55874">
    <property type="entry name" value="ATPase domain of HSP90 chaperone/DNA topoisomerase II/histidine kinase"/>
    <property type="match status" value="1"/>
</dbReference>
<dbReference type="PANTHER" id="PTHR45436:SF5">
    <property type="entry name" value="SENSOR HISTIDINE KINASE TRCS"/>
    <property type="match status" value="1"/>
</dbReference>
<evidence type="ECO:0000259" key="8">
    <source>
        <dbReference type="Pfam" id="PF02518"/>
    </source>
</evidence>
<dbReference type="Gene3D" id="3.30.565.10">
    <property type="entry name" value="Histidine kinase-like ATPase, C-terminal domain"/>
    <property type="match status" value="1"/>
</dbReference>
<keyword evidence="4" id="KW-0808">Transferase</keyword>
<accession>A0ABV5DFD2</accession>
<evidence type="ECO:0000256" key="4">
    <source>
        <dbReference type="ARBA" id="ARBA00022679"/>
    </source>
</evidence>
<feature type="coiled-coil region" evidence="6">
    <location>
        <begin position="113"/>
        <end position="140"/>
    </location>
</feature>
<gene>
    <name evidence="9" type="ORF">VSS30_18865</name>
</gene>
<feature type="compositionally biased region" description="Low complexity" evidence="7">
    <location>
        <begin position="425"/>
        <end position="449"/>
    </location>
</feature>
<reference evidence="9 10" key="1">
    <citation type="submission" date="2024-01" db="EMBL/GenBank/DDBJ databases">
        <title>Genome mining of biosynthetic gene clusters to explore secondary metabolites of Streptomyces sp.</title>
        <authorList>
            <person name="Baig A."/>
            <person name="Ajitkumar Shintre N."/>
            <person name="Kumar H."/>
            <person name="Anbarasu A."/>
            <person name="Ramaiah S."/>
        </authorList>
    </citation>
    <scope>NUCLEOTIDE SEQUENCE [LARGE SCALE GENOMIC DNA]</scope>
    <source>
        <strain evidence="9 10">A03</strain>
    </source>
</reference>
<dbReference type="PANTHER" id="PTHR45436">
    <property type="entry name" value="SENSOR HISTIDINE KINASE YKOH"/>
    <property type="match status" value="1"/>
</dbReference>
<dbReference type="EMBL" id="JAYMRR010000009">
    <property type="protein sequence ID" value="MFB8750862.1"/>
    <property type="molecule type" value="Genomic_DNA"/>
</dbReference>
<proteinExistence type="predicted"/>
<evidence type="ECO:0000256" key="6">
    <source>
        <dbReference type="SAM" id="Coils"/>
    </source>
</evidence>
<organism evidence="9 10">
    <name type="scientific">Streptomyces parvulus</name>
    <dbReference type="NCBI Taxonomy" id="146923"/>
    <lineage>
        <taxon>Bacteria</taxon>
        <taxon>Bacillati</taxon>
        <taxon>Actinomycetota</taxon>
        <taxon>Actinomycetes</taxon>
        <taxon>Kitasatosporales</taxon>
        <taxon>Streptomycetaceae</taxon>
        <taxon>Streptomyces</taxon>
    </lineage>
</organism>
<dbReference type="GO" id="GO:0005524">
    <property type="term" value="F:ATP binding"/>
    <property type="evidence" value="ECO:0007669"/>
    <property type="project" value="UniProtKB-KW"/>
</dbReference>
<evidence type="ECO:0000256" key="2">
    <source>
        <dbReference type="ARBA" id="ARBA00012438"/>
    </source>
</evidence>
<feature type="compositionally biased region" description="Low complexity" evidence="7">
    <location>
        <begin position="505"/>
        <end position="525"/>
    </location>
</feature>
<feature type="compositionally biased region" description="Basic and acidic residues" evidence="7">
    <location>
        <begin position="580"/>
        <end position="590"/>
    </location>
</feature>
<dbReference type="InterPro" id="IPR050428">
    <property type="entry name" value="TCS_sensor_his_kinase"/>
</dbReference>
<evidence type="ECO:0000313" key="9">
    <source>
        <dbReference type="EMBL" id="MFB8750862.1"/>
    </source>
</evidence>
<keyword evidence="6" id="KW-0175">Coiled coil</keyword>
<evidence type="ECO:0000256" key="7">
    <source>
        <dbReference type="SAM" id="MobiDB-lite"/>
    </source>
</evidence>
<feature type="compositionally biased region" description="Basic and acidic residues" evidence="7">
    <location>
        <begin position="455"/>
        <end position="466"/>
    </location>
</feature>
<dbReference type="InterPro" id="IPR003594">
    <property type="entry name" value="HATPase_dom"/>
</dbReference>
<keyword evidence="10" id="KW-1185">Reference proteome</keyword>
<keyword evidence="9" id="KW-0067">ATP-binding</keyword>
<dbReference type="Proteomes" id="UP001585018">
    <property type="component" value="Unassembled WGS sequence"/>
</dbReference>
<name>A0ABV5DFD2_9ACTN</name>
<evidence type="ECO:0000256" key="3">
    <source>
        <dbReference type="ARBA" id="ARBA00022553"/>
    </source>
</evidence>